<gene>
    <name evidence="1" type="ORF">COLO4_05808</name>
</gene>
<proteinExistence type="predicted"/>
<organism evidence="1 2">
    <name type="scientific">Corchorus olitorius</name>
    <dbReference type="NCBI Taxonomy" id="93759"/>
    <lineage>
        <taxon>Eukaryota</taxon>
        <taxon>Viridiplantae</taxon>
        <taxon>Streptophyta</taxon>
        <taxon>Embryophyta</taxon>
        <taxon>Tracheophyta</taxon>
        <taxon>Spermatophyta</taxon>
        <taxon>Magnoliopsida</taxon>
        <taxon>eudicotyledons</taxon>
        <taxon>Gunneridae</taxon>
        <taxon>Pentapetalae</taxon>
        <taxon>rosids</taxon>
        <taxon>malvids</taxon>
        <taxon>Malvales</taxon>
        <taxon>Malvaceae</taxon>
        <taxon>Grewioideae</taxon>
        <taxon>Apeibeae</taxon>
        <taxon>Corchorus</taxon>
    </lineage>
</organism>
<reference evidence="2" key="1">
    <citation type="submission" date="2013-09" db="EMBL/GenBank/DDBJ databases">
        <title>Corchorus olitorius genome sequencing.</title>
        <authorList>
            <person name="Alam M."/>
            <person name="Haque M.S."/>
            <person name="Islam M.S."/>
            <person name="Emdad E.M."/>
            <person name="Islam M.M."/>
            <person name="Ahmed B."/>
            <person name="Halim A."/>
            <person name="Hossen Q.M.M."/>
            <person name="Hossain M.Z."/>
            <person name="Ahmed R."/>
            <person name="Khan M.M."/>
            <person name="Islam R."/>
            <person name="Rashid M.M."/>
            <person name="Khan S.A."/>
            <person name="Rahman M.S."/>
            <person name="Alam M."/>
            <person name="Yahiya A.S."/>
            <person name="Khan M.S."/>
            <person name="Azam M.S."/>
            <person name="Haque T."/>
            <person name="Lashkar M.Z.H."/>
            <person name="Akhand A.I."/>
            <person name="Morshed G."/>
            <person name="Roy S."/>
            <person name="Uddin K.S."/>
            <person name="Rabeya T."/>
            <person name="Hossain A.S."/>
            <person name="Chowdhury A."/>
            <person name="Snigdha A.R."/>
            <person name="Mortoza M.S."/>
            <person name="Matin S.A."/>
            <person name="Hoque S.M.E."/>
            <person name="Islam M.K."/>
            <person name="Roy D.K."/>
            <person name="Haider R."/>
            <person name="Moosa M.M."/>
            <person name="Elias S.M."/>
            <person name="Hasan A.M."/>
            <person name="Jahan S."/>
            <person name="Shafiuddin M."/>
            <person name="Mahmood N."/>
            <person name="Shommy N.S."/>
        </authorList>
    </citation>
    <scope>NUCLEOTIDE SEQUENCE [LARGE SCALE GENOMIC DNA]</scope>
    <source>
        <strain evidence="2">cv. O-4</strain>
    </source>
</reference>
<sequence>MAAKRSLTGVKGGASASRRGRKHLQILTFLSKSIFRNSSSNSKVELLLILKSVVILELEIIKAQTTRPLIQRERDQPLKEVGFILLQNIIILNGNANMNMTRLLMLLLFHQQFLNTHQTILAPNYAQGYIAPPGNHLAVPVPQLQGYPPPPPSPPLVLIPRPDPEPERHTYISVKV</sequence>
<name>A0A1R3KPT3_9ROSI</name>
<dbReference type="AlphaFoldDB" id="A0A1R3KPT3"/>
<keyword evidence="2" id="KW-1185">Reference proteome</keyword>
<dbReference type="Proteomes" id="UP000187203">
    <property type="component" value="Unassembled WGS sequence"/>
</dbReference>
<evidence type="ECO:0000313" key="1">
    <source>
        <dbReference type="EMBL" id="OMP09102.1"/>
    </source>
</evidence>
<evidence type="ECO:0000313" key="2">
    <source>
        <dbReference type="Proteomes" id="UP000187203"/>
    </source>
</evidence>
<comment type="caution">
    <text evidence="1">The sequence shown here is derived from an EMBL/GenBank/DDBJ whole genome shotgun (WGS) entry which is preliminary data.</text>
</comment>
<protein>
    <submittedName>
        <fullName evidence="1">Uncharacterized protein</fullName>
    </submittedName>
</protein>
<dbReference type="EMBL" id="AWUE01012462">
    <property type="protein sequence ID" value="OMP09102.1"/>
    <property type="molecule type" value="Genomic_DNA"/>
</dbReference>
<accession>A0A1R3KPT3</accession>